<dbReference type="InterPro" id="IPR053187">
    <property type="entry name" value="Notoamide_regulator"/>
</dbReference>
<evidence type="ECO:0000313" key="2">
    <source>
        <dbReference type="Proteomes" id="UP000020467"/>
    </source>
</evidence>
<reference evidence="1 2" key="1">
    <citation type="submission" date="2014-02" db="EMBL/GenBank/DDBJ databases">
        <title>The genome sequence of Colletotrichum fioriniae PJ7.</title>
        <authorList>
            <person name="Baroncelli R."/>
            <person name="Thon M.R."/>
        </authorList>
    </citation>
    <scope>NUCLEOTIDE SEQUENCE [LARGE SCALE GENOMIC DNA]</scope>
    <source>
        <strain evidence="1 2">PJ7</strain>
    </source>
</reference>
<evidence type="ECO:0008006" key="3">
    <source>
        <dbReference type="Google" id="ProtNLM"/>
    </source>
</evidence>
<accession>A0A010RA40</accession>
<proteinExistence type="predicted"/>
<dbReference type="GO" id="GO:0003700">
    <property type="term" value="F:DNA-binding transcription factor activity"/>
    <property type="evidence" value="ECO:0007669"/>
    <property type="project" value="InterPro"/>
</dbReference>
<protein>
    <recommendedName>
        <fullName evidence="3">Transcription factor domain-containing protein</fullName>
    </recommendedName>
</protein>
<dbReference type="InterPro" id="IPR046347">
    <property type="entry name" value="bZIP_sf"/>
</dbReference>
<dbReference type="PANTHER" id="PTHR47256">
    <property type="entry name" value="ZN(II)2CYS6 TRANSCRIPTION FACTOR (EUROFUNG)-RELATED"/>
    <property type="match status" value="1"/>
</dbReference>
<dbReference type="SUPFAM" id="SSF57959">
    <property type="entry name" value="Leucine zipper domain"/>
    <property type="match status" value="1"/>
</dbReference>
<dbReference type="EMBL" id="JARH01000972">
    <property type="protein sequence ID" value="EXF74594.1"/>
    <property type="molecule type" value="Genomic_DNA"/>
</dbReference>
<dbReference type="KEGG" id="cfj:CFIO01_09667"/>
<dbReference type="CDD" id="cd14687">
    <property type="entry name" value="bZIP_ATF2"/>
    <property type="match status" value="1"/>
</dbReference>
<keyword evidence="2" id="KW-1185">Reference proteome</keyword>
<dbReference type="eggNOG" id="ENOG502SJUN">
    <property type="taxonomic scope" value="Eukaryota"/>
</dbReference>
<dbReference type="Proteomes" id="UP000020467">
    <property type="component" value="Unassembled WGS sequence"/>
</dbReference>
<organism evidence="1 2">
    <name type="scientific">Colletotrichum fioriniae PJ7</name>
    <dbReference type="NCBI Taxonomy" id="1445577"/>
    <lineage>
        <taxon>Eukaryota</taxon>
        <taxon>Fungi</taxon>
        <taxon>Dikarya</taxon>
        <taxon>Ascomycota</taxon>
        <taxon>Pezizomycotina</taxon>
        <taxon>Sordariomycetes</taxon>
        <taxon>Hypocreomycetidae</taxon>
        <taxon>Glomerellales</taxon>
        <taxon>Glomerellaceae</taxon>
        <taxon>Colletotrichum</taxon>
        <taxon>Colletotrichum acutatum species complex</taxon>
    </lineage>
</organism>
<gene>
    <name evidence="1" type="ORF">CFIO01_09667</name>
</gene>
<name>A0A010RA40_9PEZI</name>
<evidence type="ECO:0000313" key="1">
    <source>
        <dbReference type="EMBL" id="EXF74594.1"/>
    </source>
</evidence>
<dbReference type="STRING" id="1445577.A0A010RA40"/>
<sequence length="1446" mass="164859">MDPHIEPLPQELCRLHSSDDKQSQQWSHRDFYGPEVEPLPYSDVLLNAMSSIHWGPESSCYYPSSTGDSAVSGFSMIDWPPFFHARSAHLWTENQINQIDSSQAAQWSTPVETLPSMTAARNHLSENSTEPISTENGGWVAKELRKTTNERFKNKPTTLQEAPISETKSKLTRCYVPTTHSHNVIKTESASQINKGQYRVKDAAAAKRCREKTKQYEAELVAKEKQLMQDRVYLQSLVTVLKNEVLSLRSQILEHGECECEAIQRYIIMAANNPKHCGAQVGFIAHSIPDAMRSPYLVEYLPLHILIEVLTWLDTFADIRSAIVSHRIFWEAFKIGTHTIARSIVARQVPPNILPFAAALIESKQIDPEDHAAGKNVLLRLEARIHGHSFDHEAVFSRLTLPECASLSRDLAATEILKHDCIRESLPAFTSMFQMKHREEISEQEHFRLNRAFLRYQLMCNLFCVANKAGKPLRGQEIYQRFFSTFSPWVNEQLMCVYVYLERKVTNAFDDVAMNDIEWGSTAVDWSENGAESEKIQWHLSRGLPFVLSLLKAKLFDERRELLSLHLGEDWREVNEPFYNLTLMLPENRFPNSISPSRPRATLRSCPFENIRKLSRPSDCIYESELSTPIRFWVAAHGHESVCSVSVDPYSLRNHWDAAYLMWDIEDTEMLKERSDEVLFMEPCFRRAHESWTVDNVVQSEKQRSNIWLAGGRGYWPFLSKDFSRVRGLSDRQKAVLLARFKSEEERGMDHRWDSLCVVFFRQAGRTHGQRPRQSLASRGRGRITSILLVTRVASTKQSVQAKDRHAVGVSLGSAHGRTLHDPRTYGAKFPTDIVMIFEQAQELVSKIRSGGDITAIVSHIKAGDVLRQMATVPETQYRYVLPYRSVIPQIYAHNNPYMTSLIHEAASLSTETPATCSNDIARAASEHLQSPHAFESLYLKPHHGASVIEPLLYDAKVSWWTSVCDDDVLLRDLLAVFLRCEYQFTAAFQKDLFLEDLTARRTDFCSSLLVNITLAYACTCYPGFSDRSEYWNTRKLIYRFLAEAKRIWELEASVPRVTTIQAGIIFSVFHNLCGLDEIGQPYRIHSVKLASKLSLFDGGPKDKSERTRRGWAYAAWALYNWETLVAFSFRLHPLVTTPPELPLPDPADDPGWYGEIWLQYPLARSLVPSNLGQVLHARSRFREIMNDFCAGAHSGTSEVGLRLAGALSERLKSWFNGLPRSLQPRAIVLPAHLQLQGKRRDPRLKRYSVMHLLTKNDNSMYYHHLTLAIHEPLLGSEKTKSAFSRDVVAKAKIFLGTLTRLYFLRHGFQAMDLFIVIPLMVVGLDCIETMQLEPQPPDYDLETLRSTLFLVANGLGNQSHNHFLANALFRVIRGRMRPQELTLLKDTVNESEFPDNREKGLPQAVRSHWPVGIVKADDDEKSQILTHLVETYGALNINDASPPVS</sequence>
<dbReference type="PANTHER" id="PTHR47256:SF1">
    <property type="entry name" value="ZN(II)2CYS6 TRANSCRIPTION FACTOR (EUROFUNG)"/>
    <property type="match status" value="1"/>
</dbReference>
<dbReference type="HOGENOM" id="CLU_251581_0_0_1"/>
<comment type="caution">
    <text evidence="1">The sequence shown here is derived from an EMBL/GenBank/DDBJ whole genome shotgun (WGS) entry which is preliminary data.</text>
</comment>
<dbReference type="CDD" id="cd12148">
    <property type="entry name" value="fungal_TF_MHR"/>
    <property type="match status" value="1"/>
</dbReference>
<dbReference type="Gene3D" id="1.20.5.170">
    <property type="match status" value="1"/>
</dbReference>
<dbReference type="OrthoDB" id="426882at2759"/>